<protein>
    <recommendedName>
        <fullName evidence="4">C1q domain-containing protein</fullName>
    </recommendedName>
</protein>
<comment type="subcellular location">
    <subcellularLocation>
        <location evidence="1">Secreted</location>
    </subcellularLocation>
</comment>
<keyword evidence="2" id="KW-0964">Secreted</keyword>
<evidence type="ECO:0000256" key="1">
    <source>
        <dbReference type="ARBA" id="ARBA00004613"/>
    </source>
</evidence>
<reference evidence="5 6" key="1">
    <citation type="submission" date="2022-05" db="EMBL/GenBank/DDBJ databases">
        <title>A multi-omics perspective on studying reproductive biology in Daphnia sinensis.</title>
        <authorList>
            <person name="Jia J."/>
        </authorList>
    </citation>
    <scope>NUCLEOTIDE SEQUENCE [LARGE SCALE GENOMIC DNA]</scope>
    <source>
        <strain evidence="5 6">WSL</strain>
    </source>
</reference>
<dbReference type="GO" id="GO:0005615">
    <property type="term" value="C:extracellular space"/>
    <property type="evidence" value="ECO:0007669"/>
    <property type="project" value="TreeGrafter"/>
</dbReference>
<dbReference type="Gene3D" id="2.60.120.40">
    <property type="match status" value="1"/>
</dbReference>
<evidence type="ECO:0000256" key="3">
    <source>
        <dbReference type="ARBA" id="ARBA00022729"/>
    </source>
</evidence>
<dbReference type="Pfam" id="PF00386">
    <property type="entry name" value="C1q"/>
    <property type="match status" value="1"/>
</dbReference>
<gene>
    <name evidence="5" type="ORF">GHT06_015321</name>
</gene>
<comment type="caution">
    <text evidence="5">The sequence shown here is derived from an EMBL/GenBank/DDBJ whole genome shotgun (WGS) entry which is preliminary data.</text>
</comment>
<evidence type="ECO:0000313" key="6">
    <source>
        <dbReference type="Proteomes" id="UP000820818"/>
    </source>
</evidence>
<name>A0AAD5LA72_9CRUS</name>
<dbReference type="InterPro" id="IPR008983">
    <property type="entry name" value="Tumour_necrosis_fac-like_dom"/>
</dbReference>
<dbReference type="EMBL" id="WJBH02000005">
    <property type="protein sequence ID" value="KAI9558533.1"/>
    <property type="molecule type" value="Genomic_DNA"/>
</dbReference>
<keyword evidence="6" id="KW-1185">Reference proteome</keyword>
<evidence type="ECO:0000313" key="5">
    <source>
        <dbReference type="EMBL" id="KAI9558533.1"/>
    </source>
</evidence>
<evidence type="ECO:0000259" key="4">
    <source>
        <dbReference type="PROSITE" id="PS50871"/>
    </source>
</evidence>
<evidence type="ECO:0000256" key="2">
    <source>
        <dbReference type="ARBA" id="ARBA00022525"/>
    </source>
</evidence>
<dbReference type="InterPro" id="IPR001073">
    <property type="entry name" value="C1q_dom"/>
</dbReference>
<dbReference type="PROSITE" id="PS50871">
    <property type="entry name" value="C1Q"/>
    <property type="match status" value="1"/>
</dbReference>
<dbReference type="SUPFAM" id="SSF49842">
    <property type="entry name" value="TNF-like"/>
    <property type="match status" value="1"/>
</dbReference>
<dbReference type="InterPro" id="IPR050822">
    <property type="entry name" value="Cerebellin_Synaptic_Org"/>
</dbReference>
<proteinExistence type="predicted"/>
<organism evidence="5 6">
    <name type="scientific">Daphnia sinensis</name>
    <dbReference type="NCBI Taxonomy" id="1820382"/>
    <lineage>
        <taxon>Eukaryota</taxon>
        <taxon>Metazoa</taxon>
        <taxon>Ecdysozoa</taxon>
        <taxon>Arthropoda</taxon>
        <taxon>Crustacea</taxon>
        <taxon>Branchiopoda</taxon>
        <taxon>Diplostraca</taxon>
        <taxon>Cladocera</taxon>
        <taxon>Anomopoda</taxon>
        <taxon>Daphniidae</taxon>
        <taxon>Daphnia</taxon>
        <taxon>Daphnia similis group</taxon>
    </lineage>
</organism>
<accession>A0AAD5LA72</accession>
<dbReference type="PANTHER" id="PTHR22923:SF62">
    <property type="entry name" value="CVP18"/>
    <property type="match status" value="1"/>
</dbReference>
<dbReference type="PANTHER" id="PTHR22923">
    <property type="entry name" value="CEREBELLIN-RELATED"/>
    <property type="match status" value="1"/>
</dbReference>
<dbReference type="AlphaFoldDB" id="A0AAD5LA72"/>
<sequence>MPKSCADLKQLAYRKSGIFSVMGNQRVEKVYCDFTKQTGETGFQKLIGIIDVKSMRVSFHAQRTTPSTFNTVDTTIPFEVVKLNEGNAMDSTTGIFTAPTPGTYFFAFTGLSSASKSARVEFQVKTATVDWSTIGRAYGAQSDAETFALDAIVQLSKGDQIRLFLKTGEIENFGEHNTNFVGLLLEEVLG</sequence>
<dbReference type="SMART" id="SM00110">
    <property type="entry name" value="C1Q"/>
    <property type="match status" value="1"/>
</dbReference>
<dbReference type="Proteomes" id="UP000820818">
    <property type="component" value="Linkage Group LG5"/>
</dbReference>
<dbReference type="PRINTS" id="PR00007">
    <property type="entry name" value="COMPLEMNTC1Q"/>
</dbReference>
<feature type="domain" description="C1q" evidence="4">
    <location>
        <begin position="52"/>
        <end position="190"/>
    </location>
</feature>
<keyword evidence="3" id="KW-0732">Signal</keyword>